<evidence type="ECO:0000313" key="1">
    <source>
        <dbReference type="EMBL" id="QFS44570.1"/>
    </source>
</evidence>
<organism evidence="1 2">
    <name type="scientific">Nostoc sphaeroides CCNUC1</name>
    <dbReference type="NCBI Taxonomy" id="2653204"/>
    <lineage>
        <taxon>Bacteria</taxon>
        <taxon>Bacillati</taxon>
        <taxon>Cyanobacteriota</taxon>
        <taxon>Cyanophyceae</taxon>
        <taxon>Nostocales</taxon>
        <taxon>Nostocaceae</taxon>
        <taxon>Nostoc</taxon>
    </lineage>
</organism>
<protein>
    <submittedName>
        <fullName evidence="1">Uncharacterized protein</fullName>
    </submittedName>
</protein>
<accession>A0A5P8VW13</accession>
<evidence type="ECO:0000313" key="2">
    <source>
        <dbReference type="Proteomes" id="UP000326678"/>
    </source>
</evidence>
<sequence>MSLSQIYTAIPAVSYANALTIAQQAIVYNAIIQSAIA</sequence>
<proteinExistence type="predicted"/>
<keyword evidence="2" id="KW-1185">Reference proteome</keyword>
<dbReference type="AlphaFoldDB" id="A0A5P8VW13"/>
<dbReference type="EMBL" id="CP045226">
    <property type="protein sequence ID" value="QFS44570.1"/>
    <property type="molecule type" value="Genomic_DNA"/>
</dbReference>
<name>A0A5P8VW13_9NOSO</name>
<dbReference type="Proteomes" id="UP000326678">
    <property type="component" value="Chromosome Gxm1"/>
</dbReference>
<reference evidence="1 2" key="1">
    <citation type="submission" date="2019-10" db="EMBL/GenBank/DDBJ databases">
        <title>Genomic and transcriptomic insights into the perfect genentic adaptation of a filamentous nitrogen-fixing cyanobacterium to rice fields.</title>
        <authorList>
            <person name="Chen Z."/>
        </authorList>
    </citation>
    <scope>NUCLEOTIDE SEQUENCE [LARGE SCALE GENOMIC DNA]</scope>
    <source>
        <strain evidence="1">CCNUC1</strain>
    </source>
</reference>
<dbReference type="KEGG" id="nsh:GXM_02045"/>
<gene>
    <name evidence="1" type="ORF">GXM_02045</name>
</gene>